<gene>
    <name evidence="2" type="ORF">ESV85_11915</name>
</gene>
<organism evidence="2 3">
    <name type="scientific">Algoriphagus aquimarinus</name>
    <dbReference type="NCBI Taxonomy" id="237018"/>
    <lineage>
        <taxon>Bacteria</taxon>
        <taxon>Pseudomonadati</taxon>
        <taxon>Bacteroidota</taxon>
        <taxon>Cytophagia</taxon>
        <taxon>Cytophagales</taxon>
        <taxon>Cyclobacteriaceae</taxon>
        <taxon>Algoriphagus</taxon>
    </lineage>
</organism>
<dbReference type="RefSeq" id="WP_146917867.1">
    <property type="nucleotide sequence ID" value="NZ_VORW01000006.1"/>
</dbReference>
<feature type="transmembrane region" description="Helical" evidence="1">
    <location>
        <begin position="12"/>
        <end position="31"/>
    </location>
</feature>
<feature type="transmembrane region" description="Helical" evidence="1">
    <location>
        <begin position="51"/>
        <end position="69"/>
    </location>
</feature>
<dbReference type="AlphaFoldDB" id="A0A5C7AXI9"/>
<dbReference type="EMBL" id="VORW01000006">
    <property type="protein sequence ID" value="TXE11245.1"/>
    <property type="molecule type" value="Genomic_DNA"/>
</dbReference>
<name>A0A5C7AXI9_9BACT</name>
<keyword evidence="1" id="KW-0812">Transmembrane</keyword>
<proteinExistence type="predicted"/>
<dbReference type="OrthoDB" id="820979at2"/>
<feature type="transmembrane region" description="Helical" evidence="1">
    <location>
        <begin position="213"/>
        <end position="231"/>
    </location>
</feature>
<accession>A0A5C7AXI9</accession>
<reference evidence="2 3" key="1">
    <citation type="submission" date="2019-08" db="EMBL/GenBank/DDBJ databases">
        <title>Genomes sequence of Algoriphagus aquimarinus ACAM450.</title>
        <authorList>
            <person name="Bowman J.P."/>
        </authorList>
    </citation>
    <scope>NUCLEOTIDE SEQUENCE [LARGE SCALE GENOMIC DNA]</scope>
    <source>
        <strain evidence="2 3">ACAM 450</strain>
    </source>
</reference>
<evidence type="ECO:0000256" key="1">
    <source>
        <dbReference type="SAM" id="Phobius"/>
    </source>
</evidence>
<protein>
    <submittedName>
        <fullName evidence="2">Uncharacterized protein</fullName>
    </submittedName>
</protein>
<keyword evidence="1" id="KW-0472">Membrane</keyword>
<evidence type="ECO:0000313" key="3">
    <source>
        <dbReference type="Proteomes" id="UP000321935"/>
    </source>
</evidence>
<evidence type="ECO:0000313" key="2">
    <source>
        <dbReference type="EMBL" id="TXE11245.1"/>
    </source>
</evidence>
<keyword evidence="1" id="KW-1133">Transmembrane helix</keyword>
<dbReference type="Proteomes" id="UP000321935">
    <property type="component" value="Unassembled WGS sequence"/>
</dbReference>
<feature type="transmembrane region" description="Helical" evidence="1">
    <location>
        <begin position="187"/>
        <end position="207"/>
    </location>
</feature>
<comment type="caution">
    <text evidence="2">The sequence shown here is derived from an EMBL/GenBank/DDBJ whole genome shotgun (WGS) entry which is preliminary data.</text>
</comment>
<sequence>MTITSRLNILNSIIAPVLLIFWLGAIASFLIFLSFEDVNNGKVDSIFKTPIYGSLILFAVIIGTSIHYIKMSKSIQIDSKGIKVSNLFNKEFISWSEIKMIELIGKSQIANSPLDATILKLKNGRKIDLIASRYENMPTIRKTLQQVIECIDAKKPIELNPILETSKVDPIGFVNLSGMTKYSGNHILSFNGLVIYGLNAFTIFMVINSPNHFGLLFLVWIVIFGFTYGFLGSQLHYFHLDNNYLVVKNHVWPWVNDKYRVDNIKQVSIETPYKRSTSLMVITKDFKSNLYQGGSLRNSTWKDLLNNFQNLNVDIGNEAID</sequence>